<dbReference type="EMBL" id="BIFT01000001">
    <property type="protein sequence ID" value="GCE28475.1"/>
    <property type="molecule type" value="Genomic_DNA"/>
</dbReference>
<dbReference type="PANTHER" id="PTHR42711:SF4">
    <property type="entry name" value="ABC TRANSPORTER RELATED"/>
    <property type="match status" value="1"/>
</dbReference>
<gene>
    <name evidence="5" type="ORF">KDA_39590</name>
</gene>
<organism evidence="5 6">
    <name type="scientific">Dictyobacter alpinus</name>
    <dbReference type="NCBI Taxonomy" id="2014873"/>
    <lineage>
        <taxon>Bacteria</taxon>
        <taxon>Bacillati</taxon>
        <taxon>Chloroflexota</taxon>
        <taxon>Ktedonobacteria</taxon>
        <taxon>Ktedonobacterales</taxon>
        <taxon>Dictyobacteraceae</taxon>
        <taxon>Dictyobacter</taxon>
    </lineage>
</organism>
<accession>A0A402BAU8</accession>
<keyword evidence="3" id="KW-0067">ATP-binding</keyword>
<dbReference type="Gene3D" id="3.40.50.300">
    <property type="entry name" value="P-loop containing nucleotide triphosphate hydrolases"/>
    <property type="match status" value="1"/>
</dbReference>
<evidence type="ECO:0000256" key="2">
    <source>
        <dbReference type="ARBA" id="ARBA00022741"/>
    </source>
</evidence>
<dbReference type="Pfam" id="PF00005">
    <property type="entry name" value="ABC_tran"/>
    <property type="match status" value="1"/>
</dbReference>
<dbReference type="SMART" id="SM00382">
    <property type="entry name" value="AAA"/>
    <property type="match status" value="1"/>
</dbReference>
<dbReference type="PANTHER" id="PTHR42711">
    <property type="entry name" value="ABC TRANSPORTER ATP-BINDING PROTEIN"/>
    <property type="match status" value="1"/>
</dbReference>
<protein>
    <submittedName>
        <fullName evidence="5">ABC transporter</fullName>
    </submittedName>
</protein>
<dbReference type="Proteomes" id="UP000287171">
    <property type="component" value="Unassembled WGS sequence"/>
</dbReference>
<evidence type="ECO:0000313" key="6">
    <source>
        <dbReference type="Proteomes" id="UP000287171"/>
    </source>
</evidence>
<evidence type="ECO:0000256" key="3">
    <source>
        <dbReference type="ARBA" id="ARBA00022840"/>
    </source>
</evidence>
<feature type="domain" description="ABC transporter" evidence="4">
    <location>
        <begin position="18"/>
        <end position="259"/>
    </location>
</feature>
<sequence length="327" mass="36565">MVSVIDVKDLRMVYRAPLREEGLRAALVSVFHRTYREIYAVQEVSFGVESGEVVGFIGPNGAGKTTTLKMLSGILHPTSGGVRALGYIPWRRESAFLRQIALIRGSQPLSGPGELTVLDSLRFQQLIYEVSDPDFKKNLALLVEMLDLERLLQRQLRALSLGERMRCGLALALIYQPRILFLDEPTLGLDVTAINMMRRFIATYSRETGATILLTSHYMADVETLCKRILLIDKGRLQYDGELEELAATLSSYKLLKVAIADEVDPDWSGYGEVVEVEEHKVALRVQREQVAAVTARLLAECAVSDLAIENPPLERVMDQVYREGIA</sequence>
<dbReference type="InterPro" id="IPR003593">
    <property type="entry name" value="AAA+_ATPase"/>
</dbReference>
<dbReference type="PROSITE" id="PS50893">
    <property type="entry name" value="ABC_TRANSPORTER_2"/>
    <property type="match status" value="1"/>
</dbReference>
<name>A0A402BAU8_9CHLR</name>
<dbReference type="SUPFAM" id="SSF52540">
    <property type="entry name" value="P-loop containing nucleoside triphosphate hydrolases"/>
    <property type="match status" value="1"/>
</dbReference>
<dbReference type="GO" id="GO:0016887">
    <property type="term" value="F:ATP hydrolysis activity"/>
    <property type="evidence" value="ECO:0007669"/>
    <property type="project" value="InterPro"/>
</dbReference>
<dbReference type="AlphaFoldDB" id="A0A402BAU8"/>
<evidence type="ECO:0000313" key="5">
    <source>
        <dbReference type="EMBL" id="GCE28475.1"/>
    </source>
</evidence>
<proteinExistence type="predicted"/>
<evidence type="ECO:0000259" key="4">
    <source>
        <dbReference type="PROSITE" id="PS50893"/>
    </source>
</evidence>
<dbReference type="InterPro" id="IPR050763">
    <property type="entry name" value="ABC_transporter_ATP-binding"/>
</dbReference>
<reference evidence="6" key="1">
    <citation type="submission" date="2018-12" db="EMBL/GenBank/DDBJ databases">
        <title>Tengunoibacter tsumagoiensis gen. nov., sp. nov., Dictyobacter kobayashii sp. nov., D. alpinus sp. nov., and D. joshuensis sp. nov. and description of Dictyobacteraceae fam. nov. within the order Ktedonobacterales isolated from Tengu-no-mugimeshi.</title>
        <authorList>
            <person name="Wang C.M."/>
            <person name="Zheng Y."/>
            <person name="Sakai Y."/>
            <person name="Toyoda A."/>
            <person name="Minakuchi Y."/>
            <person name="Abe K."/>
            <person name="Yokota A."/>
            <person name="Yabe S."/>
        </authorList>
    </citation>
    <scope>NUCLEOTIDE SEQUENCE [LARGE SCALE GENOMIC DNA]</scope>
    <source>
        <strain evidence="6">Uno16</strain>
    </source>
</reference>
<dbReference type="InterPro" id="IPR003439">
    <property type="entry name" value="ABC_transporter-like_ATP-bd"/>
</dbReference>
<keyword evidence="2" id="KW-0547">Nucleotide-binding</keyword>
<dbReference type="RefSeq" id="WP_126628688.1">
    <property type="nucleotide sequence ID" value="NZ_BIFT01000001.1"/>
</dbReference>
<dbReference type="GO" id="GO:0005524">
    <property type="term" value="F:ATP binding"/>
    <property type="evidence" value="ECO:0007669"/>
    <property type="project" value="UniProtKB-KW"/>
</dbReference>
<dbReference type="OrthoDB" id="9804819at2"/>
<evidence type="ECO:0000256" key="1">
    <source>
        <dbReference type="ARBA" id="ARBA00022448"/>
    </source>
</evidence>
<comment type="caution">
    <text evidence="5">The sequence shown here is derived from an EMBL/GenBank/DDBJ whole genome shotgun (WGS) entry which is preliminary data.</text>
</comment>
<dbReference type="InterPro" id="IPR027417">
    <property type="entry name" value="P-loop_NTPase"/>
</dbReference>
<keyword evidence="6" id="KW-1185">Reference proteome</keyword>
<keyword evidence="1" id="KW-0813">Transport</keyword>